<feature type="transmembrane region" description="Helical" evidence="1">
    <location>
        <begin position="43"/>
        <end position="62"/>
    </location>
</feature>
<keyword evidence="1" id="KW-0812">Transmembrane</keyword>
<evidence type="ECO:0000256" key="1">
    <source>
        <dbReference type="SAM" id="Phobius"/>
    </source>
</evidence>
<keyword evidence="1" id="KW-0472">Membrane</keyword>
<sequence>MSEPAEQPRFFARPKVRRILSRVVVAVGIVLAVIGVVSGRYGWLFSGIIVVGLGAAMGPGRIRR</sequence>
<name>A0A1N6ES12_9MICO</name>
<gene>
    <name evidence="2" type="ORF">SAMN05443544_1409</name>
</gene>
<dbReference type="AlphaFoldDB" id="A0A1N6ES12"/>
<evidence type="ECO:0000313" key="3">
    <source>
        <dbReference type="Proteomes" id="UP000184699"/>
    </source>
</evidence>
<reference evidence="3" key="1">
    <citation type="submission" date="2016-11" db="EMBL/GenBank/DDBJ databases">
        <authorList>
            <person name="Varghese N."/>
            <person name="Submissions S."/>
        </authorList>
    </citation>
    <scope>NUCLEOTIDE SEQUENCE [LARGE SCALE GENOMIC DNA]</scope>
    <source>
        <strain evidence="3">DSM 8595</strain>
    </source>
</reference>
<proteinExistence type="predicted"/>
<keyword evidence="3" id="KW-1185">Reference proteome</keyword>
<feature type="transmembrane region" description="Helical" evidence="1">
    <location>
        <begin position="19"/>
        <end position="37"/>
    </location>
</feature>
<accession>A0A1N6ES12</accession>
<dbReference type="STRING" id="232089.SAMN05443544_1409"/>
<keyword evidence="1" id="KW-1133">Transmembrane helix</keyword>
<dbReference type="Proteomes" id="UP000184699">
    <property type="component" value="Unassembled WGS sequence"/>
</dbReference>
<dbReference type="RefSeq" id="WP_074259661.1">
    <property type="nucleotide sequence ID" value="NZ_FSRJ01000002.1"/>
</dbReference>
<dbReference type="EMBL" id="FSRJ01000002">
    <property type="protein sequence ID" value="SIN85816.1"/>
    <property type="molecule type" value="Genomic_DNA"/>
</dbReference>
<protein>
    <submittedName>
        <fullName evidence="2">Uncharacterized protein</fullName>
    </submittedName>
</protein>
<organism evidence="2 3">
    <name type="scientific">Agromyces cerinus subsp. cerinus</name>
    <dbReference type="NCBI Taxonomy" id="232089"/>
    <lineage>
        <taxon>Bacteria</taxon>
        <taxon>Bacillati</taxon>
        <taxon>Actinomycetota</taxon>
        <taxon>Actinomycetes</taxon>
        <taxon>Micrococcales</taxon>
        <taxon>Microbacteriaceae</taxon>
        <taxon>Agromyces</taxon>
    </lineage>
</organism>
<evidence type="ECO:0000313" key="2">
    <source>
        <dbReference type="EMBL" id="SIN85816.1"/>
    </source>
</evidence>